<sequence>STASCNQVTPTRCFASNLWSWSYCSTLKDVNGRPIDGSGTDKLLDDIHCFGHFI</sequence>
<proteinExistence type="predicted"/>
<keyword evidence="2" id="KW-1185">Reference proteome</keyword>
<gene>
    <name evidence="1" type="ORF">LARSCL_LOCUS21699</name>
</gene>
<evidence type="ECO:0000313" key="2">
    <source>
        <dbReference type="Proteomes" id="UP001497382"/>
    </source>
</evidence>
<dbReference type="EMBL" id="CAXIEN010000530">
    <property type="protein sequence ID" value="CAL1300037.1"/>
    <property type="molecule type" value="Genomic_DNA"/>
</dbReference>
<accession>A0AAV2BV03</accession>
<dbReference type="AlphaFoldDB" id="A0AAV2BV03"/>
<name>A0AAV2BV03_9ARAC</name>
<comment type="caution">
    <text evidence="1">The sequence shown here is derived from an EMBL/GenBank/DDBJ whole genome shotgun (WGS) entry which is preliminary data.</text>
</comment>
<evidence type="ECO:0000313" key="1">
    <source>
        <dbReference type="EMBL" id="CAL1300037.1"/>
    </source>
</evidence>
<dbReference type="Proteomes" id="UP001497382">
    <property type="component" value="Unassembled WGS sequence"/>
</dbReference>
<feature type="non-terminal residue" evidence="1">
    <location>
        <position position="1"/>
    </location>
</feature>
<organism evidence="1 2">
    <name type="scientific">Larinioides sclopetarius</name>
    <dbReference type="NCBI Taxonomy" id="280406"/>
    <lineage>
        <taxon>Eukaryota</taxon>
        <taxon>Metazoa</taxon>
        <taxon>Ecdysozoa</taxon>
        <taxon>Arthropoda</taxon>
        <taxon>Chelicerata</taxon>
        <taxon>Arachnida</taxon>
        <taxon>Araneae</taxon>
        <taxon>Araneomorphae</taxon>
        <taxon>Entelegynae</taxon>
        <taxon>Araneoidea</taxon>
        <taxon>Araneidae</taxon>
        <taxon>Larinioides</taxon>
    </lineage>
</organism>
<reference evidence="1 2" key="1">
    <citation type="submission" date="2024-04" db="EMBL/GenBank/DDBJ databases">
        <authorList>
            <person name="Rising A."/>
            <person name="Reimegard J."/>
            <person name="Sonavane S."/>
            <person name="Akerstrom W."/>
            <person name="Nylinder S."/>
            <person name="Hedman E."/>
            <person name="Kallberg Y."/>
        </authorList>
    </citation>
    <scope>NUCLEOTIDE SEQUENCE [LARGE SCALE GENOMIC DNA]</scope>
</reference>
<protein>
    <submittedName>
        <fullName evidence="1">Uncharacterized protein</fullName>
    </submittedName>
</protein>